<dbReference type="EMBL" id="JAUDFV010000141">
    <property type="protein sequence ID" value="KAL2722751.1"/>
    <property type="molecule type" value="Genomic_DNA"/>
</dbReference>
<sequence>MNTMKKLKNRQVAELKDSDLCSRLDLARIFASLYSATTGRNSRIICLDIYRELKEIMVVLWIQLGLILKNIISIHCT</sequence>
<protein>
    <submittedName>
        <fullName evidence="1">Uncharacterized protein</fullName>
    </submittedName>
</protein>
<proteinExistence type="predicted"/>
<comment type="caution">
    <text evidence="1">The sequence shown here is derived from an EMBL/GenBank/DDBJ whole genome shotgun (WGS) entry which is preliminary data.</text>
</comment>
<dbReference type="Proteomes" id="UP001607302">
    <property type="component" value="Unassembled WGS sequence"/>
</dbReference>
<evidence type="ECO:0000313" key="2">
    <source>
        <dbReference type="Proteomes" id="UP001607302"/>
    </source>
</evidence>
<dbReference type="AlphaFoldDB" id="A0ABD2AQT2"/>
<name>A0ABD2AQT2_VESSQ</name>
<organism evidence="1 2">
    <name type="scientific">Vespula squamosa</name>
    <name type="common">Southern yellow jacket</name>
    <name type="synonym">Wasp</name>
    <dbReference type="NCBI Taxonomy" id="30214"/>
    <lineage>
        <taxon>Eukaryota</taxon>
        <taxon>Metazoa</taxon>
        <taxon>Ecdysozoa</taxon>
        <taxon>Arthropoda</taxon>
        <taxon>Hexapoda</taxon>
        <taxon>Insecta</taxon>
        <taxon>Pterygota</taxon>
        <taxon>Neoptera</taxon>
        <taxon>Endopterygota</taxon>
        <taxon>Hymenoptera</taxon>
        <taxon>Apocrita</taxon>
        <taxon>Aculeata</taxon>
        <taxon>Vespoidea</taxon>
        <taxon>Vespidae</taxon>
        <taxon>Vespinae</taxon>
        <taxon>Vespula</taxon>
    </lineage>
</organism>
<keyword evidence="2" id="KW-1185">Reference proteome</keyword>
<evidence type="ECO:0000313" key="1">
    <source>
        <dbReference type="EMBL" id="KAL2722751.1"/>
    </source>
</evidence>
<gene>
    <name evidence="1" type="ORF">V1478_009614</name>
</gene>
<accession>A0ABD2AQT2</accession>
<reference evidence="1 2" key="1">
    <citation type="journal article" date="2024" name="Ann. Entomol. Soc. Am.">
        <title>Genomic analyses of the southern and eastern yellowjacket wasps (Hymenoptera: Vespidae) reveal evolutionary signatures of social life.</title>
        <authorList>
            <person name="Catto M.A."/>
            <person name="Caine P.B."/>
            <person name="Orr S.E."/>
            <person name="Hunt B.G."/>
            <person name="Goodisman M.A.D."/>
        </authorList>
    </citation>
    <scope>NUCLEOTIDE SEQUENCE [LARGE SCALE GENOMIC DNA]</scope>
    <source>
        <strain evidence="1">233</strain>
        <tissue evidence="1">Head and thorax</tissue>
    </source>
</reference>